<dbReference type="EMBL" id="SMFL01000002">
    <property type="protein sequence ID" value="TDE17711.1"/>
    <property type="molecule type" value="Genomic_DNA"/>
</dbReference>
<dbReference type="Proteomes" id="UP000294850">
    <property type="component" value="Unassembled WGS sequence"/>
</dbReference>
<dbReference type="RefSeq" id="WP_131957577.1">
    <property type="nucleotide sequence ID" value="NZ_SMFL01000002.1"/>
</dbReference>
<dbReference type="AlphaFoldDB" id="A0A4R5DZS5"/>
<reference evidence="1 2" key="1">
    <citation type="submission" date="2019-03" db="EMBL/GenBank/DDBJ databases">
        <title>Dyadobacter AR-3-6 sp. nov., isolated from arctic soil.</title>
        <authorList>
            <person name="Chaudhary D.K."/>
        </authorList>
    </citation>
    <scope>NUCLEOTIDE SEQUENCE [LARGE SCALE GENOMIC DNA]</scope>
    <source>
        <strain evidence="1 2">AR-3-6</strain>
    </source>
</reference>
<comment type="caution">
    <text evidence="1">The sequence shown here is derived from an EMBL/GenBank/DDBJ whole genome shotgun (WGS) entry which is preliminary data.</text>
</comment>
<organism evidence="1 2">
    <name type="scientific">Dyadobacter psychrotolerans</name>
    <dbReference type="NCBI Taxonomy" id="2541721"/>
    <lineage>
        <taxon>Bacteria</taxon>
        <taxon>Pseudomonadati</taxon>
        <taxon>Bacteroidota</taxon>
        <taxon>Cytophagia</taxon>
        <taxon>Cytophagales</taxon>
        <taxon>Spirosomataceae</taxon>
        <taxon>Dyadobacter</taxon>
    </lineage>
</organism>
<keyword evidence="2" id="KW-1185">Reference proteome</keyword>
<evidence type="ECO:0000313" key="2">
    <source>
        <dbReference type="Proteomes" id="UP000294850"/>
    </source>
</evidence>
<proteinExistence type="predicted"/>
<accession>A0A4R5DZS5</accession>
<name>A0A4R5DZS5_9BACT</name>
<dbReference type="OrthoDB" id="7028390at2"/>
<protein>
    <submittedName>
        <fullName evidence="1">Uncharacterized protein</fullName>
    </submittedName>
</protein>
<sequence length="178" mass="19580">MRKEKGVYIDLSKLANLRKKLGTELVAKVGIMGSDATALHKESVTKYNTETGKPYKTAGSSTYLTNAELGVIHEFGSASRNIPIRSFLRMPLMEKSKEIVKMLGNKDVMDLIKKGEVVQVFRLIGLKGEQIVDRAFQTQGFGHWPALKPQTVDAKGSSSPLIDTGQLRRSITSTVDKA</sequence>
<gene>
    <name evidence="1" type="ORF">E0F88_07420</name>
</gene>
<evidence type="ECO:0000313" key="1">
    <source>
        <dbReference type="EMBL" id="TDE17711.1"/>
    </source>
</evidence>